<organism evidence="1 2">
    <name type="scientific">Chiloscyllium punctatum</name>
    <name type="common">Brownbanded bambooshark</name>
    <name type="synonym">Hemiscyllium punctatum</name>
    <dbReference type="NCBI Taxonomy" id="137246"/>
    <lineage>
        <taxon>Eukaryota</taxon>
        <taxon>Metazoa</taxon>
        <taxon>Chordata</taxon>
        <taxon>Craniata</taxon>
        <taxon>Vertebrata</taxon>
        <taxon>Chondrichthyes</taxon>
        <taxon>Elasmobranchii</taxon>
        <taxon>Galeomorphii</taxon>
        <taxon>Galeoidea</taxon>
        <taxon>Orectolobiformes</taxon>
        <taxon>Hemiscylliidae</taxon>
        <taxon>Chiloscyllium</taxon>
    </lineage>
</organism>
<dbReference type="Proteomes" id="UP000287033">
    <property type="component" value="Unassembled WGS sequence"/>
</dbReference>
<accession>A0A401TEW3</accession>
<dbReference type="EMBL" id="BEZZ01052718">
    <property type="protein sequence ID" value="GCC41156.1"/>
    <property type="molecule type" value="Genomic_DNA"/>
</dbReference>
<dbReference type="AlphaFoldDB" id="A0A401TEW3"/>
<reference evidence="1 2" key="1">
    <citation type="journal article" date="2018" name="Nat. Ecol. Evol.">
        <title>Shark genomes provide insights into elasmobranch evolution and the origin of vertebrates.</title>
        <authorList>
            <person name="Hara Y"/>
            <person name="Yamaguchi K"/>
            <person name="Onimaru K"/>
            <person name="Kadota M"/>
            <person name="Koyanagi M"/>
            <person name="Keeley SD"/>
            <person name="Tatsumi K"/>
            <person name="Tanaka K"/>
            <person name="Motone F"/>
            <person name="Kageyama Y"/>
            <person name="Nozu R"/>
            <person name="Adachi N"/>
            <person name="Nishimura O"/>
            <person name="Nakagawa R"/>
            <person name="Tanegashima C"/>
            <person name="Kiyatake I"/>
            <person name="Matsumoto R"/>
            <person name="Murakumo K"/>
            <person name="Nishida K"/>
            <person name="Terakita A"/>
            <person name="Kuratani S"/>
            <person name="Sato K"/>
            <person name="Hyodo S Kuraku.S."/>
        </authorList>
    </citation>
    <scope>NUCLEOTIDE SEQUENCE [LARGE SCALE GENOMIC DNA]</scope>
</reference>
<protein>
    <submittedName>
        <fullName evidence="1">Uncharacterized protein</fullName>
    </submittedName>
</protein>
<sequence length="85" mass="9579">MSAWLREEVFVEGCDFDSRTHVDRWLLALRFRQTYYAAGQPSGGRQNVGLPGAKLPEGHRCVFRTLSPSACLPQLVRLRAAAFRS</sequence>
<keyword evidence="2" id="KW-1185">Reference proteome</keyword>
<proteinExistence type="predicted"/>
<gene>
    <name evidence="1" type="ORF">chiPu_0025134</name>
</gene>
<evidence type="ECO:0000313" key="2">
    <source>
        <dbReference type="Proteomes" id="UP000287033"/>
    </source>
</evidence>
<comment type="caution">
    <text evidence="1">The sequence shown here is derived from an EMBL/GenBank/DDBJ whole genome shotgun (WGS) entry which is preliminary data.</text>
</comment>
<feature type="non-terminal residue" evidence="1">
    <location>
        <position position="85"/>
    </location>
</feature>
<name>A0A401TEW3_CHIPU</name>
<evidence type="ECO:0000313" key="1">
    <source>
        <dbReference type="EMBL" id="GCC41156.1"/>
    </source>
</evidence>